<proteinExistence type="predicted"/>
<sequence>MPGTADEYRVNGASFMMRTRRAPGADKLSQAVSNGAQSAAKAGKQAVIMRLARQIQSLD</sequence>
<reference evidence="1 2" key="1">
    <citation type="journal article" date="2013" name="Genome Announc.">
        <title>Draft Genome of the Nitrogen-Fixing Bacterium Pseudomonas stutzeri Strain KOS6 Isolated from Industrial Hydrocarbon Sludge.</title>
        <authorList>
            <person name="Grigoryeva T.V."/>
            <person name="Laikov A.V."/>
            <person name="Naumova R.P."/>
            <person name="Manolov A.I."/>
            <person name="Larin A.K."/>
            <person name="Karpova I.Y."/>
            <person name="Semashko T.A."/>
            <person name="Alexeev D.G."/>
            <person name="Kostryukova E.S."/>
            <person name="Muller R."/>
            <person name="Govorun V.M."/>
        </authorList>
    </citation>
    <scope>NUCLEOTIDE SEQUENCE [LARGE SCALE GENOMIC DNA]</scope>
    <source>
        <strain evidence="1 2">KOS6</strain>
    </source>
</reference>
<organism evidence="1 2">
    <name type="scientific">Stutzerimonas stutzeri KOS6</name>
    <dbReference type="NCBI Taxonomy" id="1218352"/>
    <lineage>
        <taxon>Bacteria</taxon>
        <taxon>Pseudomonadati</taxon>
        <taxon>Pseudomonadota</taxon>
        <taxon>Gammaproteobacteria</taxon>
        <taxon>Pseudomonadales</taxon>
        <taxon>Pseudomonadaceae</taxon>
        <taxon>Stutzerimonas</taxon>
    </lineage>
</organism>
<gene>
    <name evidence="1" type="ORF">B597_008665</name>
</gene>
<protein>
    <submittedName>
        <fullName evidence="1">Uncharacterized protein</fullName>
    </submittedName>
</protein>
<comment type="caution">
    <text evidence="1">The sequence shown here is derived from an EMBL/GenBank/DDBJ whole genome shotgun (WGS) entry which is preliminary data.</text>
</comment>
<accession>A0A061JTW0</accession>
<dbReference type="EMBL" id="AMCZ02000008">
    <property type="protein sequence ID" value="EWC41765.1"/>
    <property type="molecule type" value="Genomic_DNA"/>
</dbReference>
<evidence type="ECO:0000313" key="1">
    <source>
        <dbReference type="EMBL" id="EWC41765.1"/>
    </source>
</evidence>
<name>A0A061JTW0_STUST</name>
<dbReference type="AlphaFoldDB" id="A0A061JTW0"/>
<dbReference type="Proteomes" id="UP000026923">
    <property type="component" value="Unassembled WGS sequence"/>
</dbReference>
<evidence type="ECO:0000313" key="2">
    <source>
        <dbReference type="Proteomes" id="UP000026923"/>
    </source>
</evidence>
<dbReference type="HOGENOM" id="CLU_2957239_0_0_6"/>